<keyword evidence="3" id="KW-1185">Reference proteome</keyword>
<accession>A0A9W6J2Q2</accession>
<dbReference type="AlphaFoldDB" id="A0A9W6J2Q2"/>
<name>A0A9W6J2Q2_9HYPH</name>
<feature type="transmembrane region" description="Helical" evidence="1">
    <location>
        <begin position="150"/>
        <end position="167"/>
    </location>
</feature>
<keyword evidence="1" id="KW-0812">Transmembrane</keyword>
<proteinExistence type="predicted"/>
<reference evidence="2" key="1">
    <citation type="journal article" date="2014" name="Int. J. Syst. Evol. Microbiol.">
        <title>Complete genome sequence of Corynebacterium casei LMG S-19264T (=DSM 44701T), isolated from a smear-ripened cheese.</title>
        <authorList>
            <consortium name="US DOE Joint Genome Institute (JGI-PGF)"/>
            <person name="Walter F."/>
            <person name="Albersmeier A."/>
            <person name="Kalinowski J."/>
            <person name="Ruckert C."/>
        </authorList>
    </citation>
    <scope>NUCLEOTIDE SEQUENCE</scope>
    <source>
        <strain evidence="2">VKM B-2347</strain>
    </source>
</reference>
<feature type="transmembrane region" description="Helical" evidence="1">
    <location>
        <begin position="119"/>
        <end position="138"/>
    </location>
</feature>
<protein>
    <recommendedName>
        <fullName evidence="4">Mll4938 protein</fullName>
    </recommendedName>
</protein>
<reference evidence="2" key="2">
    <citation type="submission" date="2023-01" db="EMBL/GenBank/DDBJ databases">
        <authorList>
            <person name="Sun Q."/>
            <person name="Evtushenko L."/>
        </authorList>
    </citation>
    <scope>NUCLEOTIDE SEQUENCE</scope>
    <source>
        <strain evidence="2">VKM B-2347</strain>
    </source>
</reference>
<feature type="transmembrane region" description="Helical" evidence="1">
    <location>
        <begin position="78"/>
        <end position="99"/>
    </location>
</feature>
<feature type="transmembrane region" description="Helical" evidence="1">
    <location>
        <begin position="12"/>
        <end position="33"/>
    </location>
</feature>
<evidence type="ECO:0008006" key="4">
    <source>
        <dbReference type="Google" id="ProtNLM"/>
    </source>
</evidence>
<evidence type="ECO:0000313" key="3">
    <source>
        <dbReference type="Proteomes" id="UP001143372"/>
    </source>
</evidence>
<comment type="caution">
    <text evidence="2">The sequence shown here is derived from an EMBL/GenBank/DDBJ whole genome shotgun (WGS) entry which is preliminary data.</text>
</comment>
<dbReference type="EMBL" id="BSFI01000008">
    <property type="protein sequence ID" value="GLK68643.1"/>
    <property type="molecule type" value="Genomic_DNA"/>
</dbReference>
<evidence type="ECO:0000256" key="1">
    <source>
        <dbReference type="SAM" id="Phobius"/>
    </source>
</evidence>
<sequence length="195" mass="22628">MDQLPPSHDAYFHVRIIIGIVVGLSISRLLTGLARFVQHPSGDKIYPVHLGWALFVFLLIIHFWWFEFRLAEVPQWFFEFYLFVIFYACLLFLSSALLFPDKMDEYAGYRDYFMSRRAWFFGLLALIFLVDLADTSLKGGAYFHSFGLEYPLRNLGYAAAFAAAAIIRNPRFHVVFVVAALAYQASWILRLFDTL</sequence>
<keyword evidence="1" id="KW-0472">Membrane</keyword>
<feature type="transmembrane region" description="Helical" evidence="1">
    <location>
        <begin position="174"/>
        <end position="192"/>
    </location>
</feature>
<dbReference type="Proteomes" id="UP001143372">
    <property type="component" value="Unassembled WGS sequence"/>
</dbReference>
<organism evidence="2 3">
    <name type="scientific">Hansschlegelia plantiphila</name>
    <dbReference type="NCBI Taxonomy" id="374655"/>
    <lineage>
        <taxon>Bacteria</taxon>
        <taxon>Pseudomonadati</taxon>
        <taxon>Pseudomonadota</taxon>
        <taxon>Alphaproteobacteria</taxon>
        <taxon>Hyphomicrobiales</taxon>
        <taxon>Methylopilaceae</taxon>
        <taxon>Hansschlegelia</taxon>
    </lineage>
</organism>
<evidence type="ECO:0000313" key="2">
    <source>
        <dbReference type="EMBL" id="GLK68643.1"/>
    </source>
</evidence>
<gene>
    <name evidence="2" type="ORF">GCM10008179_22810</name>
</gene>
<keyword evidence="1" id="KW-1133">Transmembrane helix</keyword>
<feature type="transmembrane region" description="Helical" evidence="1">
    <location>
        <begin position="45"/>
        <end position="66"/>
    </location>
</feature>
<dbReference type="RefSeq" id="WP_271168872.1">
    <property type="nucleotide sequence ID" value="NZ_BSFI01000008.1"/>
</dbReference>